<feature type="transmembrane region" description="Helical" evidence="1">
    <location>
        <begin position="55"/>
        <end position="75"/>
    </location>
</feature>
<dbReference type="EMBL" id="NRRL01000113">
    <property type="protein sequence ID" value="MBK1670740.1"/>
    <property type="molecule type" value="Genomic_DNA"/>
</dbReference>
<gene>
    <name evidence="3" type="ORF">CKO28_22225</name>
</gene>
<keyword evidence="4" id="KW-1185">Reference proteome</keyword>
<proteinExistence type="predicted"/>
<evidence type="ECO:0000256" key="1">
    <source>
        <dbReference type="SAM" id="Phobius"/>
    </source>
</evidence>
<name>A0ABS1DJS4_9PROT</name>
<evidence type="ECO:0000256" key="2">
    <source>
        <dbReference type="SAM" id="SignalP"/>
    </source>
</evidence>
<comment type="caution">
    <text evidence="3">The sequence shown here is derived from an EMBL/GenBank/DDBJ whole genome shotgun (WGS) entry which is preliminary data.</text>
</comment>
<keyword evidence="1" id="KW-0812">Transmembrane</keyword>
<feature type="chain" id="PRO_5046665703" evidence="2">
    <location>
        <begin position="26"/>
        <end position="76"/>
    </location>
</feature>
<reference evidence="3 4" key="1">
    <citation type="journal article" date="2020" name="Microorganisms">
        <title>Osmotic Adaptation and Compatible Solute Biosynthesis of Phototrophic Bacteria as Revealed from Genome Analyses.</title>
        <authorList>
            <person name="Imhoff J.F."/>
            <person name="Rahn T."/>
            <person name="Kunzel S."/>
            <person name="Keller A."/>
            <person name="Neulinger S.C."/>
        </authorList>
    </citation>
    <scope>NUCLEOTIDE SEQUENCE [LARGE SCALE GENOMIC DNA]</scope>
    <source>
        <strain evidence="3 4">DSM 9895</strain>
    </source>
</reference>
<dbReference type="RefSeq" id="WP_200343186.1">
    <property type="nucleotide sequence ID" value="NZ_NRRL01000113.1"/>
</dbReference>
<keyword evidence="1" id="KW-1133">Transmembrane helix</keyword>
<dbReference type="Proteomes" id="UP001296873">
    <property type="component" value="Unassembled WGS sequence"/>
</dbReference>
<keyword evidence="1" id="KW-0472">Membrane</keyword>
<sequence length="76" mass="7858">MALSASFVFYSCLLLSMVTIELAHAAPAFGLCTAAFLWIAYRNLRTPGWPASGEVSAASIIAITVLASLPSALGLA</sequence>
<evidence type="ECO:0000313" key="4">
    <source>
        <dbReference type="Proteomes" id="UP001296873"/>
    </source>
</evidence>
<protein>
    <submittedName>
        <fullName evidence="3">Uncharacterized protein</fullName>
    </submittedName>
</protein>
<evidence type="ECO:0000313" key="3">
    <source>
        <dbReference type="EMBL" id="MBK1670740.1"/>
    </source>
</evidence>
<organism evidence="3 4">
    <name type="scientific">Rhodovibrio sodomensis</name>
    <dbReference type="NCBI Taxonomy" id="1088"/>
    <lineage>
        <taxon>Bacteria</taxon>
        <taxon>Pseudomonadati</taxon>
        <taxon>Pseudomonadota</taxon>
        <taxon>Alphaproteobacteria</taxon>
        <taxon>Rhodospirillales</taxon>
        <taxon>Rhodovibrionaceae</taxon>
        <taxon>Rhodovibrio</taxon>
    </lineage>
</organism>
<feature type="signal peptide" evidence="2">
    <location>
        <begin position="1"/>
        <end position="25"/>
    </location>
</feature>
<accession>A0ABS1DJS4</accession>
<keyword evidence="2" id="KW-0732">Signal</keyword>